<dbReference type="Gene3D" id="1.10.260.40">
    <property type="entry name" value="lambda repressor-like DNA-binding domains"/>
    <property type="match status" value="1"/>
</dbReference>
<feature type="domain" description="HTH cro/C1-type" evidence="1">
    <location>
        <begin position="3"/>
        <end position="50"/>
    </location>
</feature>
<dbReference type="Pfam" id="PF01381">
    <property type="entry name" value="HTH_3"/>
    <property type="match status" value="1"/>
</dbReference>
<dbReference type="InterPro" id="IPR001387">
    <property type="entry name" value="Cro/C1-type_HTH"/>
</dbReference>
<dbReference type="SMART" id="SM00530">
    <property type="entry name" value="HTH_XRE"/>
    <property type="match status" value="1"/>
</dbReference>
<dbReference type="CDD" id="cd00093">
    <property type="entry name" value="HTH_XRE"/>
    <property type="match status" value="1"/>
</dbReference>
<organism evidence="2">
    <name type="scientific">Siphoviridae sp. ctPJ52</name>
    <dbReference type="NCBI Taxonomy" id="2825483"/>
    <lineage>
        <taxon>Viruses</taxon>
        <taxon>Duplodnaviria</taxon>
        <taxon>Heunggongvirae</taxon>
        <taxon>Uroviricota</taxon>
        <taxon>Caudoviricetes</taxon>
    </lineage>
</organism>
<reference evidence="2" key="1">
    <citation type="journal article" date="2021" name="Proc. Natl. Acad. Sci. U.S.A.">
        <title>A Catalog of Tens of Thousands of Viruses from Human Metagenomes Reveals Hidden Associations with Chronic Diseases.</title>
        <authorList>
            <person name="Tisza M.J."/>
            <person name="Buck C.B."/>
        </authorList>
    </citation>
    <scope>NUCLEOTIDE SEQUENCE</scope>
    <source>
        <strain evidence="2">CtPJ52</strain>
    </source>
</reference>
<proteinExistence type="predicted"/>
<protein>
    <submittedName>
        <fullName evidence="2">Helix-turn-helix domain protein</fullName>
    </submittedName>
</protein>
<evidence type="ECO:0000259" key="1">
    <source>
        <dbReference type="PROSITE" id="PS50943"/>
    </source>
</evidence>
<evidence type="ECO:0000313" key="2">
    <source>
        <dbReference type="EMBL" id="DAF97278.1"/>
    </source>
</evidence>
<sequence length="519" mass="58480">MDLKEEYRKTGLSQQEFSELVGISRKTLNRYMTGETEPDVKTIGKIAKNLVEFRMKNGNDTKNAVSVTQKTGEKEGNFVSVTQKTPQKQPKIVSVTQPKINKNQTFEDFYIVLSENADKVRPVSDKVLAQFLESDDDTTSGGKVKKLIRVAYEGLNYAGKLGETYVFSYTVRGKDYGLDNLDDAVYEILGESKKQLQKSLSFFASDFIHVVLDAVGDSDPFSTIAEKEADTVSLAVIDKFAAFVDGMNTPGTLAFCLRYPIMNRNRQLRKHLMLGYTSSSGKTIITTALAKLYWASYAMKGVRSKDDFNAGNWNADVADKYLTIIDDDGGGASDVDENFIKNFMSYTVPLDTARSKVRESKFYKGSSVLAVNTRPNVLKEPQNAKRVIFVNFDKKVTDVLKKGEIQHLYSLEAGDWLAWLNKQQESSDKRFDVEKPVPESMNSAEFKAGQELLEFVLSYDDDVVPVKELNNYFDKKFVQKILSDYKKVQQRSATNNGARVYGYLKQDVVNDFEKAKKGF</sequence>
<dbReference type="EMBL" id="BK016131">
    <property type="protein sequence ID" value="DAF97278.1"/>
    <property type="molecule type" value="Genomic_DNA"/>
</dbReference>
<dbReference type="PROSITE" id="PS50943">
    <property type="entry name" value="HTH_CROC1"/>
    <property type="match status" value="1"/>
</dbReference>
<name>A0A8S5USC4_9CAUD</name>
<dbReference type="InterPro" id="IPR010982">
    <property type="entry name" value="Lambda_DNA-bd_dom_sf"/>
</dbReference>
<accession>A0A8S5USC4</accession>
<dbReference type="GO" id="GO:0003677">
    <property type="term" value="F:DNA binding"/>
    <property type="evidence" value="ECO:0007669"/>
    <property type="project" value="InterPro"/>
</dbReference>
<dbReference type="SUPFAM" id="SSF47413">
    <property type="entry name" value="lambda repressor-like DNA-binding domains"/>
    <property type="match status" value="1"/>
</dbReference>